<keyword evidence="1" id="KW-0808">Transferase</keyword>
<evidence type="ECO:0000313" key="2">
    <source>
        <dbReference type="Proteomes" id="UP001151760"/>
    </source>
</evidence>
<sequence length="130" mass="15061">MEKLVLALVHTVRRLRQYFQAHLMAAITDQPIRQILSRTENSRRQVLADFLAELPAERENSDKEVATNKEKAKEVWRLFTDGSSNEGGFGDELILIYPNEVEFTYALRFEFKVSNNEAEYEELLVGLRIA</sequence>
<dbReference type="GO" id="GO:0003964">
    <property type="term" value="F:RNA-directed DNA polymerase activity"/>
    <property type="evidence" value="ECO:0007669"/>
    <property type="project" value="UniProtKB-KW"/>
</dbReference>
<dbReference type="EMBL" id="BQNB010012592">
    <property type="protein sequence ID" value="GJT05510.1"/>
    <property type="molecule type" value="Genomic_DNA"/>
</dbReference>
<dbReference type="Gene3D" id="3.30.420.10">
    <property type="entry name" value="Ribonuclease H-like superfamily/Ribonuclease H"/>
    <property type="match status" value="1"/>
</dbReference>
<accession>A0ABQ5AS52</accession>
<keyword evidence="1" id="KW-0548">Nucleotidyltransferase</keyword>
<protein>
    <submittedName>
        <fullName evidence="1">Reverse transcriptase domain-containing protein</fullName>
    </submittedName>
</protein>
<dbReference type="Proteomes" id="UP001151760">
    <property type="component" value="Unassembled WGS sequence"/>
</dbReference>
<reference evidence="1" key="1">
    <citation type="journal article" date="2022" name="Int. J. Mol. Sci.">
        <title>Draft Genome of Tanacetum Coccineum: Genomic Comparison of Closely Related Tanacetum-Family Plants.</title>
        <authorList>
            <person name="Yamashiro T."/>
            <person name="Shiraishi A."/>
            <person name="Nakayama K."/>
            <person name="Satake H."/>
        </authorList>
    </citation>
    <scope>NUCLEOTIDE SEQUENCE</scope>
</reference>
<keyword evidence="2" id="KW-1185">Reference proteome</keyword>
<dbReference type="PANTHER" id="PTHR48475">
    <property type="entry name" value="RIBONUCLEASE H"/>
    <property type="match status" value="1"/>
</dbReference>
<gene>
    <name evidence="1" type="ORF">Tco_0839972</name>
</gene>
<comment type="caution">
    <text evidence="1">The sequence shown here is derived from an EMBL/GenBank/DDBJ whole genome shotgun (WGS) entry which is preliminary data.</text>
</comment>
<evidence type="ECO:0000313" key="1">
    <source>
        <dbReference type="EMBL" id="GJT05510.1"/>
    </source>
</evidence>
<name>A0ABQ5AS52_9ASTR</name>
<keyword evidence="1" id="KW-0695">RNA-directed DNA polymerase</keyword>
<dbReference type="PANTHER" id="PTHR48475:SF2">
    <property type="entry name" value="RIBONUCLEASE H"/>
    <property type="match status" value="1"/>
</dbReference>
<organism evidence="1 2">
    <name type="scientific">Tanacetum coccineum</name>
    <dbReference type="NCBI Taxonomy" id="301880"/>
    <lineage>
        <taxon>Eukaryota</taxon>
        <taxon>Viridiplantae</taxon>
        <taxon>Streptophyta</taxon>
        <taxon>Embryophyta</taxon>
        <taxon>Tracheophyta</taxon>
        <taxon>Spermatophyta</taxon>
        <taxon>Magnoliopsida</taxon>
        <taxon>eudicotyledons</taxon>
        <taxon>Gunneridae</taxon>
        <taxon>Pentapetalae</taxon>
        <taxon>asterids</taxon>
        <taxon>campanulids</taxon>
        <taxon>Asterales</taxon>
        <taxon>Asteraceae</taxon>
        <taxon>Asteroideae</taxon>
        <taxon>Anthemideae</taxon>
        <taxon>Anthemidinae</taxon>
        <taxon>Tanacetum</taxon>
    </lineage>
</organism>
<dbReference type="InterPro" id="IPR012337">
    <property type="entry name" value="RNaseH-like_sf"/>
</dbReference>
<dbReference type="SUPFAM" id="SSF53098">
    <property type="entry name" value="Ribonuclease H-like"/>
    <property type="match status" value="1"/>
</dbReference>
<reference evidence="1" key="2">
    <citation type="submission" date="2022-01" db="EMBL/GenBank/DDBJ databases">
        <authorList>
            <person name="Yamashiro T."/>
            <person name="Shiraishi A."/>
            <person name="Satake H."/>
            <person name="Nakayama K."/>
        </authorList>
    </citation>
    <scope>NUCLEOTIDE SEQUENCE</scope>
</reference>
<dbReference type="InterPro" id="IPR036397">
    <property type="entry name" value="RNaseH_sf"/>
</dbReference>
<proteinExistence type="predicted"/>